<dbReference type="Gramene" id="Aco018982.1.mrna1">
    <property type="protein sequence ID" value="Aco018982.1.mrna1"/>
    <property type="gene ID" value="Aco018982.1.path1"/>
</dbReference>
<evidence type="ECO:0000256" key="1">
    <source>
        <dbReference type="ARBA" id="ARBA00008614"/>
    </source>
</evidence>
<keyword evidence="6" id="KW-1185">Reference proteome</keyword>
<dbReference type="SMART" id="SM00979">
    <property type="entry name" value="TIFY"/>
    <property type="match status" value="1"/>
</dbReference>
<comment type="subcellular location">
    <subcellularLocation>
        <location evidence="4">Nucleus</location>
    </subcellularLocation>
</comment>
<dbReference type="Pfam" id="PF06200">
    <property type="entry name" value="tify"/>
    <property type="match status" value="1"/>
</dbReference>
<keyword evidence="2 4" id="KW-1184">Jasmonic acid signaling pathway</keyword>
<dbReference type="RefSeq" id="XP_020110314.1">
    <property type="nucleotide sequence ID" value="XM_020254725.1"/>
</dbReference>
<dbReference type="OrthoDB" id="1937734at2759"/>
<comment type="similarity">
    <text evidence="1 4">Belongs to the TIFY/JAZ family.</text>
</comment>
<comment type="function">
    <text evidence="4">Repressor of jasmonate responses.</text>
</comment>
<proteinExistence type="inferred from homology"/>
<dbReference type="PANTHER" id="PTHR33077">
    <property type="entry name" value="PROTEIN TIFY 4A-RELATED-RELATED"/>
    <property type="match status" value="1"/>
</dbReference>
<dbReference type="GeneID" id="109725512"/>
<dbReference type="InterPro" id="IPR018467">
    <property type="entry name" value="CCT_CS"/>
</dbReference>
<organism evidence="6 7">
    <name type="scientific">Ananas comosus</name>
    <name type="common">Pineapple</name>
    <name type="synonym">Ananas ananas</name>
    <dbReference type="NCBI Taxonomy" id="4615"/>
    <lineage>
        <taxon>Eukaryota</taxon>
        <taxon>Viridiplantae</taxon>
        <taxon>Streptophyta</taxon>
        <taxon>Embryophyta</taxon>
        <taxon>Tracheophyta</taxon>
        <taxon>Spermatophyta</taxon>
        <taxon>Magnoliopsida</taxon>
        <taxon>Liliopsida</taxon>
        <taxon>Poales</taxon>
        <taxon>Bromeliaceae</taxon>
        <taxon>Bromelioideae</taxon>
        <taxon>Ananas</taxon>
    </lineage>
</organism>
<dbReference type="GO" id="GO:0005634">
    <property type="term" value="C:nucleus"/>
    <property type="evidence" value="ECO:0007669"/>
    <property type="project" value="UniProtKB-SubCell"/>
</dbReference>
<dbReference type="PANTHER" id="PTHR33077:SF140">
    <property type="entry name" value="PROTEIN TIFY 10B"/>
    <property type="match status" value="1"/>
</dbReference>
<gene>
    <name evidence="7" type="primary">LOC109725512</name>
</gene>
<dbReference type="InterPro" id="IPR010399">
    <property type="entry name" value="Tify_dom"/>
</dbReference>
<keyword evidence="3" id="KW-0832">Ubl conjugation</keyword>
<evidence type="ECO:0000256" key="2">
    <source>
        <dbReference type="ARBA" id="ARBA00022819"/>
    </source>
</evidence>
<evidence type="ECO:0000313" key="6">
    <source>
        <dbReference type="Proteomes" id="UP000515123"/>
    </source>
</evidence>
<dbReference type="GO" id="GO:0009611">
    <property type="term" value="P:response to wounding"/>
    <property type="evidence" value="ECO:0007669"/>
    <property type="project" value="UniProtKB-UniRule"/>
</dbReference>
<accession>A0A6P5GQZ2</accession>
<dbReference type="InterPro" id="IPR040390">
    <property type="entry name" value="TIFY/JAZ"/>
</dbReference>
<protein>
    <recommendedName>
        <fullName evidence="4">Protein TIFY</fullName>
    </recommendedName>
    <alternativeName>
        <fullName evidence="4">Jasmonate ZIM domain-containing protein</fullName>
    </alternativeName>
</protein>
<dbReference type="Pfam" id="PF09425">
    <property type="entry name" value="Jas_motif"/>
    <property type="match status" value="1"/>
</dbReference>
<reference evidence="6" key="1">
    <citation type="journal article" date="2015" name="Nat. Genet.">
        <title>The pineapple genome and the evolution of CAM photosynthesis.</title>
        <authorList>
            <person name="Ming R."/>
            <person name="VanBuren R."/>
            <person name="Wai C.M."/>
            <person name="Tang H."/>
            <person name="Schatz M.C."/>
            <person name="Bowers J.E."/>
            <person name="Lyons E."/>
            <person name="Wang M.L."/>
            <person name="Chen J."/>
            <person name="Biggers E."/>
            <person name="Zhang J."/>
            <person name="Huang L."/>
            <person name="Zhang L."/>
            <person name="Miao W."/>
            <person name="Zhang J."/>
            <person name="Ye Z."/>
            <person name="Miao C."/>
            <person name="Lin Z."/>
            <person name="Wang H."/>
            <person name="Zhou H."/>
            <person name="Yim W.C."/>
            <person name="Priest H.D."/>
            <person name="Zheng C."/>
            <person name="Woodhouse M."/>
            <person name="Edger P.P."/>
            <person name="Guyot R."/>
            <person name="Guo H.B."/>
            <person name="Guo H."/>
            <person name="Zheng G."/>
            <person name="Singh R."/>
            <person name="Sharma A."/>
            <person name="Min X."/>
            <person name="Zheng Y."/>
            <person name="Lee H."/>
            <person name="Gurtowski J."/>
            <person name="Sedlazeck F.J."/>
            <person name="Harkess A."/>
            <person name="McKain M.R."/>
            <person name="Liao Z."/>
            <person name="Fang J."/>
            <person name="Liu J."/>
            <person name="Zhang X."/>
            <person name="Zhang Q."/>
            <person name="Hu W."/>
            <person name="Qin Y."/>
            <person name="Wang K."/>
            <person name="Chen L.Y."/>
            <person name="Shirley N."/>
            <person name="Lin Y.R."/>
            <person name="Liu L.Y."/>
            <person name="Hernandez A.G."/>
            <person name="Wright C.L."/>
            <person name="Bulone V."/>
            <person name="Tuskan G.A."/>
            <person name="Heath K."/>
            <person name="Zee F."/>
            <person name="Moore P.H."/>
            <person name="Sunkar R."/>
            <person name="Leebens-Mack J.H."/>
            <person name="Mockler T."/>
            <person name="Bennetzen J.L."/>
            <person name="Freeling M."/>
            <person name="Sankoff D."/>
            <person name="Paterson A.H."/>
            <person name="Zhu X."/>
            <person name="Yang X."/>
            <person name="Smith J.A."/>
            <person name="Cushman J.C."/>
            <person name="Paull R.E."/>
            <person name="Yu Q."/>
        </authorList>
    </citation>
    <scope>NUCLEOTIDE SEQUENCE [LARGE SCALE GENOMIC DNA]</scope>
    <source>
        <strain evidence="6">cv. F153</strain>
    </source>
</reference>
<evidence type="ECO:0000313" key="7">
    <source>
        <dbReference type="RefSeq" id="XP_020110314.1"/>
    </source>
</evidence>
<feature type="domain" description="Tify" evidence="5">
    <location>
        <begin position="96"/>
        <end position="131"/>
    </location>
</feature>
<reference evidence="7" key="2">
    <citation type="submission" date="2025-08" db="UniProtKB">
        <authorList>
            <consortium name="RefSeq"/>
        </authorList>
    </citation>
    <scope>IDENTIFICATION</scope>
    <source>
        <tissue evidence="7">Leaf</tissue>
    </source>
</reference>
<dbReference type="GO" id="GO:2000022">
    <property type="term" value="P:regulation of jasmonic acid mediated signaling pathway"/>
    <property type="evidence" value="ECO:0007669"/>
    <property type="project" value="UniProtKB-UniRule"/>
</dbReference>
<keyword evidence="4" id="KW-0539">Nucleus</keyword>
<evidence type="ECO:0000256" key="4">
    <source>
        <dbReference type="RuleBase" id="RU369065"/>
    </source>
</evidence>
<dbReference type="GO" id="GO:0031347">
    <property type="term" value="P:regulation of defense response"/>
    <property type="evidence" value="ECO:0007669"/>
    <property type="project" value="UniProtKB-UniRule"/>
</dbReference>
<sequence>MERNMNMVMEERREKTTKFSLTCSLLSQYMKEKKSFGGLDFEMALDQGPKGVFRPPITMNLMPGIDLNAPESTEVHFPEFTSHTVDVSYKDQNVNKEGTNEQLTIFYGGEVLVFDNISGEKYEELIEMAKKGRVSAENFGFATGGGHVAAAQSTLPSTMQTTASDMPIARRNSLHRFLQKRKHRINSKAPYQTNVVKPEEDNKSWLTFKL</sequence>
<name>A0A6P5GQZ2_ANACO</name>
<evidence type="ECO:0000256" key="3">
    <source>
        <dbReference type="ARBA" id="ARBA00022843"/>
    </source>
</evidence>
<evidence type="ECO:0000259" key="5">
    <source>
        <dbReference type="PROSITE" id="PS51320"/>
    </source>
</evidence>
<dbReference type="PROSITE" id="PS51320">
    <property type="entry name" value="TIFY"/>
    <property type="match status" value="1"/>
</dbReference>
<dbReference type="Proteomes" id="UP000515123">
    <property type="component" value="Linkage group 2"/>
</dbReference>
<dbReference type="AlphaFoldDB" id="A0A6P5GQZ2"/>
<comment type="domain">
    <text evidence="4">The jas domain is required for interaction with COI1.</text>
</comment>